<protein>
    <submittedName>
        <fullName evidence="4">Pleiotropic drug resistance protein tur2</fullName>
    </submittedName>
</protein>
<proteinExistence type="predicted"/>
<gene>
    <name evidence="4" type="primary">TUR2</name>
    <name evidence="4" type="ORF">CASFOL_000389</name>
</gene>
<evidence type="ECO:0000259" key="3">
    <source>
        <dbReference type="Pfam" id="PF19055"/>
    </source>
</evidence>
<dbReference type="EMBL" id="JAVIJP010000001">
    <property type="protein sequence ID" value="KAL3655993.1"/>
    <property type="molecule type" value="Genomic_DNA"/>
</dbReference>
<evidence type="ECO:0000256" key="1">
    <source>
        <dbReference type="ARBA" id="ARBA00022448"/>
    </source>
</evidence>
<dbReference type="Gene3D" id="3.40.50.300">
    <property type="entry name" value="P-loop containing nucleotide triphosphate hydrolases"/>
    <property type="match status" value="1"/>
</dbReference>
<comment type="caution">
    <text evidence="4">The sequence shown here is derived from an EMBL/GenBank/DDBJ whole genome shotgun (WGS) entry which is preliminary data.</text>
</comment>
<dbReference type="Pfam" id="PF19055">
    <property type="entry name" value="ABC2_membrane_7"/>
    <property type="match status" value="1"/>
</dbReference>
<feature type="domain" description="ABC transporter family G" evidence="3">
    <location>
        <begin position="18"/>
        <end position="70"/>
    </location>
</feature>
<sequence>MLRQYVHIMDTAFISLLQPASETYNLFDDILLLSDGQIVYQCPRENVLEFFESMGFKCPQRKGVPDFLQEVTILDSQKQDVLPVGDTSQFISSKDVDIAILEPEHLELVPPW</sequence>
<evidence type="ECO:0000256" key="2">
    <source>
        <dbReference type="ARBA" id="ARBA00023136"/>
    </source>
</evidence>
<dbReference type="InterPro" id="IPR043926">
    <property type="entry name" value="ABCG_dom"/>
</dbReference>
<name>A0ABD3ENJ9_9LAMI</name>
<evidence type="ECO:0000313" key="5">
    <source>
        <dbReference type="Proteomes" id="UP001632038"/>
    </source>
</evidence>
<evidence type="ECO:0000313" key="4">
    <source>
        <dbReference type="EMBL" id="KAL3655993.1"/>
    </source>
</evidence>
<organism evidence="4 5">
    <name type="scientific">Castilleja foliolosa</name>
    <dbReference type="NCBI Taxonomy" id="1961234"/>
    <lineage>
        <taxon>Eukaryota</taxon>
        <taxon>Viridiplantae</taxon>
        <taxon>Streptophyta</taxon>
        <taxon>Embryophyta</taxon>
        <taxon>Tracheophyta</taxon>
        <taxon>Spermatophyta</taxon>
        <taxon>Magnoliopsida</taxon>
        <taxon>eudicotyledons</taxon>
        <taxon>Gunneridae</taxon>
        <taxon>Pentapetalae</taxon>
        <taxon>asterids</taxon>
        <taxon>lamiids</taxon>
        <taxon>Lamiales</taxon>
        <taxon>Orobanchaceae</taxon>
        <taxon>Pedicularideae</taxon>
        <taxon>Castillejinae</taxon>
        <taxon>Castilleja</taxon>
    </lineage>
</organism>
<reference evidence="5" key="1">
    <citation type="journal article" date="2024" name="IScience">
        <title>Strigolactones Initiate the Formation of Haustorium-like Structures in Castilleja.</title>
        <authorList>
            <person name="Buerger M."/>
            <person name="Peterson D."/>
            <person name="Chory J."/>
        </authorList>
    </citation>
    <scope>NUCLEOTIDE SEQUENCE [LARGE SCALE GENOMIC DNA]</scope>
</reference>
<keyword evidence="2" id="KW-0472">Membrane</keyword>
<dbReference type="PANTHER" id="PTHR19241">
    <property type="entry name" value="ATP-BINDING CASSETTE TRANSPORTER"/>
    <property type="match status" value="1"/>
</dbReference>
<keyword evidence="5" id="KW-1185">Reference proteome</keyword>
<dbReference type="Proteomes" id="UP001632038">
    <property type="component" value="Unassembled WGS sequence"/>
</dbReference>
<accession>A0ABD3ENJ9</accession>
<dbReference type="AlphaFoldDB" id="A0ABD3ENJ9"/>
<keyword evidence="1" id="KW-0813">Transport</keyword>
<dbReference type="InterPro" id="IPR027417">
    <property type="entry name" value="P-loop_NTPase"/>
</dbReference>